<dbReference type="Proteomes" id="UP000198725">
    <property type="component" value="Unassembled WGS sequence"/>
</dbReference>
<evidence type="ECO:0000313" key="5">
    <source>
        <dbReference type="Proteomes" id="UP000198725"/>
    </source>
</evidence>
<feature type="region of interest" description="Disordered" evidence="2">
    <location>
        <begin position="185"/>
        <end position="219"/>
    </location>
</feature>
<evidence type="ECO:0000256" key="3">
    <source>
        <dbReference type="SAM" id="SignalP"/>
    </source>
</evidence>
<keyword evidence="3" id="KW-0732">Signal</keyword>
<evidence type="ECO:0008006" key="6">
    <source>
        <dbReference type="Google" id="ProtNLM"/>
    </source>
</evidence>
<reference evidence="5" key="1">
    <citation type="submission" date="2016-10" db="EMBL/GenBank/DDBJ databases">
        <authorList>
            <person name="Varghese N."/>
            <person name="Submissions S."/>
        </authorList>
    </citation>
    <scope>NUCLEOTIDE SEQUENCE [LARGE SCALE GENOMIC DNA]</scope>
    <source>
        <strain evidence="5">MO64</strain>
    </source>
</reference>
<keyword evidence="5" id="KW-1185">Reference proteome</keyword>
<feature type="coiled-coil region" evidence="1">
    <location>
        <begin position="85"/>
        <end position="145"/>
    </location>
</feature>
<name>A0A1I4D2E1_9GAMM</name>
<sequence>MKRFSRLLAVALLALGLVGVAQAHKDDIDINRLNNSLNQLSSDPTLGMYAQADQALARNAIAELANASSHDRPHALYMAERRVDQAKAAAQLEDARTRLAQLSREHDQLLLQRSQIDANAAQKELEFQRMQYQMAQEETARLQQQGLEAANQADQARAEAEHARKLAAAQSRVARAARREAALAAEAARAMRSQMQQDSGSAAPEPVKKKAHHAADSGH</sequence>
<evidence type="ECO:0000256" key="2">
    <source>
        <dbReference type="SAM" id="MobiDB-lite"/>
    </source>
</evidence>
<dbReference type="AlphaFoldDB" id="A0A1I4D2E1"/>
<dbReference type="EMBL" id="FOSR01000008">
    <property type="protein sequence ID" value="SFK87718.1"/>
    <property type="molecule type" value="Genomic_DNA"/>
</dbReference>
<evidence type="ECO:0000313" key="4">
    <source>
        <dbReference type="EMBL" id="SFK87718.1"/>
    </source>
</evidence>
<evidence type="ECO:0000256" key="1">
    <source>
        <dbReference type="SAM" id="Coils"/>
    </source>
</evidence>
<gene>
    <name evidence="4" type="ORF">SAMN05192579_10847</name>
</gene>
<keyword evidence="1" id="KW-0175">Coiled coil</keyword>
<proteinExistence type="predicted"/>
<dbReference type="RefSeq" id="WP_092703703.1">
    <property type="nucleotide sequence ID" value="NZ_FOSR01000008.1"/>
</dbReference>
<feature type="compositionally biased region" description="Low complexity" evidence="2">
    <location>
        <begin position="185"/>
        <end position="195"/>
    </location>
</feature>
<feature type="signal peptide" evidence="3">
    <location>
        <begin position="1"/>
        <end position="23"/>
    </location>
</feature>
<accession>A0A1I4D2E1</accession>
<organism evidence="4 5">
    <name type="scientific">Rhodanobacter glycinis</name>
    <dbReference type="NCBI Taxonomy" id="582702"/>
    <lineage>
        <taxon>Bacteria</taxon>
        <taxon>Pseudomonadati</taxon>
        <taxon>Pseudomonadota</taxon>
        <taxon>Gammaproteobacteria</taxon>
        <taxon>Lysobacterales</taxon>
        <taxon>Rhodanobacteraceae</taxon>
        <taxon>Rhodanobacter</taxon>
    </lineage>
</organism>
<feature type="chain" id="PRO_5011647424" description="DUF4398 domain-containing protein" evidence="3">
    <location>
        <begin position="24"/>
        <end position="219"/>
    </location>
</feature>
<protein>
    <recommendedName>
        <fullName evidence="6">DUF4398 domain-containing protein</fullName>
    </recommendedName>
</protein>